<evidence type="ECO:0000256" key="10">
    <source>
        <dbReference type="SAM" id="Coils"/>
    </source>
</evidence>
<accession>A0A9P6BYX6</accession>
<protein>
    <submittedName>
        <fullName evidence="11">Uncharacterized protein</fullName>
    </submittedName>
</protein>
<dbReference type="AlphaFoldDB" id="A0A9P6BYX6"/>
<evidence type="ECO:0000256" key="6">
    <source>
        <dbReference type="ARBA" id="ARBA00022776"/>
    </source>
</evidence>
<dbReference type="GO" id="GO:0051225">
    <property type="term" value="P:spindle assembly"/>
    <property type="evidence" value="ECO:0007669"/>
    <property type="project" value="InterPro"/>
</dbReference>
<evidence type="ECO:0000256" key="1">
    <source>
        <dbReference type="ARBA" id="ARBA00004186"/>
    </source>
</evidence>
<keyword evidence="6" id="KW-0498">Mitosis</keyword>
<dbReference type="EMBL" id="MU151291">
    <property type="protein sequence ID" value="KAF9445611.1"/>
    <property type="molecule type" value="Genomic_DNA"/>
</dbReference>
<keyword evidence="5" id="KW-0493">Microtubule</keyword>
<evidence type="ECO:0000256" key="7">
    <source>
        <dbReference type="ARBA" id="ARBA00023054"/>
    </source>
</evidence>
<dbReference type="GO" id="GO:0005874">
    <property type="term" value="C:microtubule"/>
    <property type="evidence" value="ECO:0007669"/>
    <property type="project" value="UniProtKB-KW"/>
</dbReference>
<evidence type="ECO:0000256" key="2">
    <source>
        <dbReference type="ARBA" id="ARBA00005479"/>
    </source>
</evidence>
<dbReference type="Pfam" id="PF25762">
    <property type="entry name" value="HAUS1"/>
    <property type="match status" value="1"/>
</dbReference>
<keyword evidence="4" id="KW-0132">Cell division</keyword>
<dbReference type="Proteomes" id="UP000807342">
    <property type="component" value="Unassembled WGS sequence"/>
</dbReference>
<feature type="coiled-coil region" evidence="10">
    <location>
        <begin position="93"/>
        <end position="124"/>
    </location>
</feature>
<evidence type="ECO:0000313" key="12">
    <source>
        <dbReference type="Proteomes" id="UP000807342"/>
    </source>
</evidence>
<organism evidence="11 12">
    <name type="scientific">Macrolepiota fuliginosa MF-IS2</name>
    <dbReference type="NCBI Taxonomy" id="1400762"/>
    <lineage>
        <taxon>Eukaryota</taxon>
        <taxon>Fungi</taxon>
        <taxon>Dikarya</taxon>
        <taxon>Basidiomycota</taxon>
        <taxon>Agaricomycotina</taxon>
        <taxon>Agaricomycetes</taxon>
        <taxon>Agaricomycetidae</taxon>
        <taxon>Agaricales</taxon>
        <taxon>Agaricineae</taxon>
        <taxon>Agaricaceae</taxon>
        <taxon>Macrolepiota</taxon>
    </lineage>
</organism>
<dbReference type="GO" id="GO:0070652">
    <property type="term" value="C:HAUS complex"/>
    <property type="evidence" value="ECO:0007669"/>
    <property type="project" value="InterPro"/>
</dbReference>
<evidence type="ECO:0000256" key="3">
    <source>
        <dbReference type="ARBA" id="ARBA00022490"/>
    </source>
</evidence>
<keyword evidence="3" id="KW-0963">Cytoplasm</keyword>
<sequence length="196" mass="22478">MDLHDLPDDITQRTETLSRVAELLGVKEISFSSISSAIDRISDEELLLQLSNNRLNFIERELSSNLALASHELQLILKWKEKLDAAISSSESTASLERKREAMIRKAKDLHKELEQTTADIKDQPSITVTRLMKQKERNAKREEGIRSKRAKLRTFQGLPPNLDLARHELYQSQQEQMDLIQLRERLLGSMADSIS</sequence>
<keyword evidence="9" id="KW-0131">Cell cycle</keyword>
<gene>
    <name evidence="11" type="ORF">P691DRAFT_675263</name>
</gene>
<reference evidence="11" key="1">
    <citation type="submission" date="2020-11" db="EMBL/GenBank/DDBJ databases">
        <authorList>
            <consortium name="DOE Joint Genome Institute"/>
            <person name="Ahrendt S."/>
            <person name="Riley R."/>
            <person name="Andreopoulos W."/>
            <person name="Labutti K."/>
            <person name="Pangilinan J."/>
            <person name="Ruiz-Duenas F.J."/>
            <person name="Barrasa J.M."/>
            <person name="Sanchez-Garcia M."/>
            <person name="Camarero S."/>
            <person name="Miyauchi S."/>
            <person name="Serrano A."/>
            <person name="Linde D."/>
            <person name="Babiker R."/>
            <person name="Drula E."/>
            <person name="Ayuso-Fernandez I."/>
            <person name="Pacheco R."/>
            <person name="Padilla G."/>
            <person name="Ferreira P."/>
            <person name="Barriuso J."/>
            <person name="Kellner H."/>
            <person name="Castanera R."/>
            <person name="Alfaro M."/>
            <person name="Ramirez L."/>
            <person name="Pisabarro A.G."/>
            <person name="Kuo A."/>
            <person name="Tritt A."/>
            <person name="Lipzen A."/>
            <person name="He G."/>
            <person name="Yan M."/>
            <person name="Ng V."/>
            <person name="Cullen D."/>
            <person name="Martin F."/>
            <person name="Rosso M.-N."/>
            <person name="Henrissat B."/>
            <person name="Hibbett D."/>
            <person name="Martinez A.T."/>
            <person name="Grigoriev I.V."/>
        </authorList>
    </citation>
    <scope>NUCLEOTIDE SEQUENCE</scope>
    <source>
        <strain evidence="11">MF-IS2</strain>
    </source>
</reference>
<evidence type="ECO:0000313" key="11">
    <source>
        <dbReference type="EMBL" id="KAF9445611.1"/>
    </source>
</evidence>
<keyword evidence="12" id="KW-1185">Reference proteome</keyword>
<dbReference type="InterPro" id="IPR026243">
    <property type="entry name" value="HAUS1"/>
</dbReference>
<comment type="similarity">
    <text evidence="2">Belongs to the HAUS1 family.</text>
</comment>
<dbReference type="GO" id="GO:0051301">
    <property type="term" value="P:cell division"/>
    <property type="evidence" value="ECO:0007669"/>
    <property type="project" value="UniProtKB-KW"/>
</dbReference>
<evidence type="ECO:0000256" key="8">
    <source>
        <dbReference type="ARBA" id="ARBA00023212"/>
    </source>
</evidence>
<name>A0A9P6BYX6_9AGAR</name>
<comment type="caution">
    <text evidence="11">The sequence shown here is derived from an EMBL/GenBank/DDBJ whole genome shotgun (WGS) entry which is preliminary data.</text>
</comment>
<evidence type="ECO:0000256" key="5">
    <source>
        <dbReference type="ARBA" id="ARBA00022701"/>
    </source>
</evidence>
<keyword evidence="7 10" id="KW-0175">Coiled coil</keyword>
<dbReference type="PANTHER" id="PTHR31570:SF1">
    <property type="entry name" value="HAUS AUGMIN-LIKE COMPLEX SUBUNIT 1"/>
    <property type="match status" value="1"/>
</dbReference>
<dbReference type="GO" id="GO:0005829">
    <property type="term" value="C:cytosol"/>
    <property type="evidence" value="ECO:0007669"/>
    <property type="project" value="TreeGrafter"/>
</dbReference>
<dbReference type="GO" id="GO:0005819">
    <property type="term" value="C:spindle"/>
    <property type="evidence" value="ECO:0007669"/>
    <property type="project" value="UniProtKB-SubCell"/>
</dbReference>
<evidence type="ECO:0000256" key="9">
    <source>
        <dbReference type="ARBA" id="ARBA00023306"/>
    </source>
</evidence>
<proteinExistence type="inferred from homology"/>
<dbReference type="PANTHER" id="PTHR31570">
    <property type="entry name" value="HAUS AUGMIN-LIKE COMPLEX SUBUNIT 1"/>
    <property type="match status" value="1"/>
</dbReference>
<comment type="subcellular location">
    <subcellularLocation>
        <location evidence="1">Cytoplasm</location>
        <location evidence="1">Cytoskeleton</location>
        <location evidence="1">Spindle</location>
    </subcellularLocation>
</comment>
<dbReference type="OrthoDB" id="5372507at2759"/>
<keyword evidence="8" id="KW-0206">Cytoskeleton</keyword>
<evidence type="ECO:0000256" key="4">
    <source>
        <dbReference type="ARBA" id="ARBA00022618"/>
    </source>
</evidence>